<dbReference type="EMBL" id="MAYW01000077">
    <property type="protein sequence ID" value="ODS32101.1"/>
    <property type="molecule type" value="Genomic_DNA"/>
</dbReference>
<gene>
    <name evidence="7" type="ORF">SCARUB_02751</name>
</gene>
<dbReference type="InterPro" id="IPR045569">
    <property type="entry name" value="Metalloprtase-TldD/E_C"/>
</dbReference>
<comment type="similarity">
    <text evidence="1">Belongs to the peptidase U62 family.</text>
</comment>
<dbReference type="GO" id="GO:0006508">
    <property type="term" value="P:proteolysis"/>
    <property type="evidence" value="ECO:0007669"/>
    <property type="project" value="UniProtKB-KW"/>
</dbReference>
<evidence type="ECO:0000259" key="5">
    <source>
        <dbReference type="Pfam" id="PF01523"/>
    </source>
</evidence>
<name>A0A1E3X8Z5_9BACT</name>
<dbReference type="AlphaFoldDB" id="A0A1E3X8Z5"/>
<evidence type="ECO:0000313" key="8">
    <source>
        <dbReference type="Proteomes" id="UP000094056"/>
    </source>
</evidence>
<dbReference type="GO" id="GO:0008237">
    <property type="term" value="F:metallopeptidase activity"/>
    <property type="evidence" value="ECO:0007669"/>
    <property type="project" value="UniProtKB-KW"/>
</dbReference>
<organism evidence="7 8">
    <name type="scientific">Candidatus Scalindua rubra</name>
    <dbReference type="NCBI Taxonomy" id="1872076"/>
    <lineage>
        <taxon>Bacteria</taxon>
        <taxon>Pseudomonadati</taxon>
        <taxon>Planctomycetota</taxon>
        <taxon>Candidatus Brocadiia</taxon>
        <taxon>Candidatus Brocadiales</taxon>
        <taxon>Candidatus Scalinduaceae</taxon>
        <taxon>Candidatus Scalindua</taxon>
    </lineage>
</organism>
<accession>A0A1E3X8Z5</accession>
<evidence type="ECO:0000259" key="6">
    <source>
        <dbReference type="Pfam" id="PF19289"/>
    </source>
</evidence>
<dbReference type="SUPFAM" id="SSF111283">
    <property type="entry name" value="Putative modulator of DNA gyrase, PmbA/TldD"/>
    <property type="match status" value="1"/>
</dbReference>
<reference evidence="7 8" key="1">
    <citation type="submission" date="2016-07" db="EMBL/GenBank/DDBJ databases">
        <title>Draft genome of Scalindua rubra, obtained from a brine-seawater interface in the Red Sea, sheds light on salt adaptation in anammox bacteria.</title>
        <authorList>
            <person name="Speth D.R."/>
            <person name="Lagkouvardos I."/>
            <person name="Wang Y."/>
            <person name="Qian P.-Y."/>
            <person name="Dutilh B.E."/>
            <person name="Jetten M.S."/>
        </authorList>
    </citation>
    <scope>NUCLEOTIDE SEQUENCE [LARGE SCALE GENOMIC DNA]</scope>
    <source>
        <strain evidence="7">BSI-1</strain>
    </source>
</reference>
<evidence type="ECO:0000256" key="3">
    <source>
        <dbReference type="ARBA" id="ARBA00022801"/>
    </source>
</evidence>
<protein>
    <submittedName>
        <fullName evidence="7">Putative protease</fullName>
    </submittedName>
</protein>
<dbReference type="Pfam" id="PF19289">
    <property type="entry name" value="PmbA_TldD_3rd"/>
    <property type="match status" value="1"/>
</dbReference>
<keyword evidence="3" id="KW-0378">Hydrolase</keyword>
<proteinExistence type="inferred from homology"/>
<sequence length="513" mass="57549">MKPHIEILDKLKEHTHKILSESYKSLKNCKYLDLRLGISEFKSVSTENGHVKDVNDDSNLSFGIRLIAGEMASWGFYGQSLGKNDLKSREIKRLITSGINTAYERAVFNAKKKSEFKRMANSLIEVRLAKVKVCQDTIPADFEIDPRKITLRNIIKMCTDVSRQMKKLDSSVKFTATEIKTGIMRELFFSSEGAKIDQSFPLTQGVIYVSAQKDKSSPEVYYDYLGDLRGWEVIEGENSYDLNFLDFALEKTRDTVELSDAEFLKTSKKEEIVVTNPHFNALLVHEIIGHPMEEDRALKMETAYAGRSWLLNNLNENQIGNQIASSLVNAFSDPTMRGYGHYKYDSEGTPAKRINLIENGILKGFMNGRETAAILGHEPNGSMRANDPSLVPLVRMTNTSFGPGEKTPEDIIKEVKDGYYIVNHRIPSISESRENFRISAQKVYKIENGSLTNLYRGGGIMANSKDFLMSIDAAGNDFKLYPLPNCGKGQPMQTMRVGNGGPTLRGKARLAGC</sequence>
<comment type="caution">
    <text evidence="7">The sequence shown here is derived from an EMBL/GenBank/DDBJ whole genome shotgun (WGS) entry which is preliminary data.</text>
</comment>
<dbReference type="InterPro" id="IPR051463">
    <property type="entry name" value="Peptidase_U62_metallo"/>
</dbReference>
<feature type="domain" description="Metalloprotease TldD/E N-terminal" evidence="5">
    <location>
        <begin position="33"/>
        <end position="95"/>
    </location>
</feature>
<dbReference type="Proteomes" id="UP000094056">
    <property type="component" value="Unassembled WGS sequence"/>
</dbReference>
<dbReference type="PANTHER" id="PTHR30624:SF0">
    <property type="entry name" value="METALLOPROTEASE SLR0863"/>
    <property type="match status" value="1"/>
</dbReference>
<evidence type="ECO:0000256" key="2">
    <source>
        <dbReference type="ARBA" id="ARBA00022670"/>
    </source>
</evidence>
<feature type="domain" description="Metalloprotease TldD/E C-terminal" evidence="6">
    <location>
        <begin position="273"/>
        <end position="504"/>
    </location>
</feature>
<dbReference type="GO" id="GO:0005829">
    <property type="term" value="C:cytosol"/>
    <property type="evidence" value="ECO:0007669"/>
    <property type="project" value="TreeGrafter"/>
</dbReference>
<evidence type="ECO:0000256" key="4">
    <source>
        <dbReference type="ARBA" id="ARBA00023049"/>
    </source>
</evidence>
<keyword evidence="2 7" id="KW-0645">Protease</keyword>
<dbReference type="InterPro" id="IPR002510">
    <property type="entry name" value="Metalloprtase-TldD/E_N"/>
</dbReference>
<keyword evidence="4" id="KW-0482">Metalloprotease</keyword>
<evidence type="ECO:0000256" key="1">
    <source>
        <dbReference type="ARBA" id="ARBA00005836"/>
    </source>
</evidence>
<dbReference type="Gene3D" id="3.30.2290.10">
    <property type="entry name" value="PmbA/TldD superfamily"/>
    <property type="match status" value="1"/>
</dbReference>
<dbReference type="InterPro" id="IPR035068">
    <property type="entry name" value="TldD/PmbA_N"/>
</dbReference>
<evidence type="ECO:0000313" key="7">
    <source>
        <dbReference type="EMBL" id="ODS32101.1"/>
    </source>
</evidence>
<dbReference type="InterPro" id="IPR036059">
    <property type="entry name" value="TldD/PmbA_sf"/>
</dbReference>
<dbReference type="PANTHER" id="PTHR30624">
    <property type="entry name" value="UNCHARACTERIZED PROTEIN TLDD AND PMBA"/>
    <property type="match status" value="1"/>
</dbReference>
<dbReference type="Pfam" id="PF01523">
    <property type="entry name" value="PmbA_TldD_1st"/>
    <property type="match status" value="1"/>
</dbReference>